<protein>
    <submittedName>
        <fullName evidence="2">Uncharacterized protein</fullName>
    </submittedName>
</protein>
<accession>A0A6C0HNT2</accession>
<dbReference type="AlphaFoldDB" id="A0A6C0HNT2"/>
<evidence type="ECO:0000256" key="1">
    <source>
        <dbReference type="SAM" id="Phobius"/>
    </source>
</evidence>
<feature type="transmembrane region" description="Helical" evidence="1">
    <location>
        <begin position="42"/>
        <end position="59"/>
    </location>
</feature>
<organism evidence="2">
    <name type="scientific">viral metagenome</name>
    <dbReference type="NCBI Taxonomy" id="1070528"/>
    <lineage>
        <taxon>unclassified sequences</taxon>
        <taxon>metagenomes</taxon>
        <taxon>organismal metagenomes</taxon>
    </lineage>
</organism>
<keyword evidence="1" id="KW-0812">Transmembrane</keyword>
<dbReference type="EMBL" id="MN739998">
    <property type="protein sequence ID" value="QHT82358.1"/>
    <property type="molecule type" value="Genomic_DNA"/>
</dbReference>
<keyword evidence="1" id="KW-0472">Membrane</keyword>
<reference evidence="2" key="1">
    <citation type="journal article" date="2020" name="Nature">
        <title>Giant virus diversity and host interactions through global metagenomics.</title>
        <authorList>
            <person name="Schulz F."/>
            <person name="Roux S."/>
            <person name="Paez-Espino D."/>
            <person name="Jungbluth S."/>
            <person name="Walsh D.A."/>
            <person name="Denef V.J."/>
            <person name="McMahon K.D."/>
            <person name="Konstantinidis K.T."/>
            <person name="Eloe-Fadrosh E.A."/>
            <person name="Kyrpides N.C."/>
            <person name="Woyke T."/>
        </authorList>
    </citation>
    <scope>NUCLEOTIDE SEQUENCE</scope>
    <source>
        <strain evidence="2">GVMAG-M-3300023184-161</strain>
    </source>
</reference>
<proteinExistence type="predicted"/>
<name>A0A6C0HNT2_9ZZZZ</name>
<sequence>MQTLFTQAFVIACIFAICKFIELRFVRKDVNDGLKPIPRETFIVFISSCVGIYIIREFMIDSPAKQISAFIDIPTF</sequence>
<keyword evidence="1" id="KW-1133">Transmembrane helix</keyword>
<evidence type="ECO:0000313" key="2">
    <source>
        <dbReference type="EMBL" id="QHT82358.1"/>
    </source>
</evidence>